<organism evidence="2 3">
    <name type="scientific">Vanrija albida</name>
    <dbReference type="NCBI Taxonomy" id="181172"/>
    <lineage>
        <taxon>Eukaryota</taxon>
        <taxon>Fungi</taxon>
        <taxon>Dikarya</taxon>
        <taxon>Basidiomycota</taxon>
        <taxon>Agaricomycotina</taxon>
        <taxon>Tremellomycetes</taxon>
        <taxon>Trichosporonales</taxon>
        <taxon>Trichosporonaceae</taxon>
        <taxon>Vanrija</taxon>
    </lineage>
</organism>
<dbReference type="GeneID" id="95981832"/>
<accession>A0ABR3QE97</accession>
<feature type="region of interest" description="Disordered" evidence="1">
    <location>
        <begin position="170"/>
        <end position="194"/>
    </location>
</feature>
<name>A0ABR3QE97_9TREE</name>
<feature type="region of interest" description="Disordered" evidence="1">
    <location>
        <begin position="355"/>
        <end position="377"/>
    </location>
</feature>
<evidence type="ECO:0000313" key="2">
    <source>
        <dbReference type="EMBL" id="KAL1413040.1"/>
    </source>
</evidence>
<dbReference type="Proteomes" id="UP001565368">
    <property type="component" value="Unassembled WGS sequence"/>
</dbReference>
<comment type="caution">
    <text evidence="2">The sequence shown here is derived from an EMBL/GenBank/DDBJ whole genome shotgun (WGS) entry which is preliminary data.</text>
</comment>
<feature type="compositionally biased region" description="Pro residues" evidence="1">
    <location>
        <begin position="175"/>
        <end position="194"/>
    </location>
</feature>
<keyword evidence="3" id="KW-1185">Reference proteome</keyword>
<gene>
    <name evidence="2" type="ORF">Q8F55_000789</name>
</gene>
<feature type="compositionally biased region" description="Low complexity" evidence="1">
    <location>
        <begin position="355"/>
        <end position="376"/>
    </location>
</feature>
<evidence type="ECO:0000313" key="3">
    <source>
        <dbReference type="Proteomes" id="UP001565368"/>
    </source>
</evidence>
<proteinExistence type="predicted"/>
<evidence type="ECO:0000256" key="1">
    <source>
        <dbReference type="SAM" id="MobiDB-lite"/>
    </source>
</evidence>
<feature type="region of interest" description="Disordered" evidence="1">
    <location>
        <begin position="222"/>
        <end position="247"/>
    </location>
</feature>
<dbReference type="EMBL" id="JBBXJM010000001">
    <property type="protein sequence ID" value="KAL1413040.1"/>
    <property type="molecule type" value="Genomic_DNA"/>
</dbReference>
<feature type="region of interest" description="Disordered" evidence="1">
    <location>
        <begin position="71"/>
        <end position="90"/>
    </location>
</feature>
<protein>
    <submittedName>
        <fullName evidence="2">Uncharacterized protein</fullName>
    </submittedName>
</protein>
<reference evidence="2 3" key="1">
    <citation type="submission" date="2023-08" db="EMBL/GenBank/DDBJ databases">
        <title>Annotated Genome Sequence of Vanrija albida AlHP1.</title>
        <authorList>
            <person name="Herzog R."/>
        </authorList>
    </citation>
    <scope>NUCLEOTIDE SEQUENCE [LARGE SCALE GENOMIC DNA]</scope>
    <source>
        <strain evidence="2 3">AlHP1</strain>
    </source>
</reference>
<dbReference type="RefSeq" id="XP_069212984.1">
    <property type="nucleotide sequence ID" value="XM_069349440.1"/>
</dbReference>
<sequence length="536" mass="55643">MPSLSGALSKLESECEQIDFYSSQNVRPAGPFTTAYLYLPSGSGEPKRTVLNLIRDSYESEQKPYRFVGEDAPQAGPSARADGLGITGGTGQRRVELREGHQLTPLKQLRKSRGTGAEVDHALSAAEQIVDALVDSYRPMSRAKAHIHALVDTHRRHAARTAELQGLIADASKPAPRPEAPAPPAKAATPPPPLGIDEAIAAEEEALRALEANIKALRSQQKELRSSGPTPARGGVYGAPTAPRTPRAMPVVTNSLVNMTTPHRGPVGPPPGSKFSPLHLLGTPRAASSLRPSVLGADESRTIFARPPTFTPAGARGLPQASPFVATPGVQDELGTPRPAASVAATPLPAHVATPAAPTPLAAPTSAAAPAASPAPGVRRVEGVEVDLPFIAPSIDKIWDKLGDLMQLGSEETVDKTPEATIAHLHKLSRADPLAAPSTASVQSGGGDAPPITSEAILLAHLALMLLRSGKSGAGPSPEAFVPMPEAKSGLGAVCRARGWDGAEDLASKTIYAAVGRRAVRIDRRGGGGGKVRFAE</sequence>